<proteinExistence type="predicted"/>
<comment type="caution">
    <text evidence="2">The sequence shown here is derived from an EMBL/GenBank/DDBJ whole genome shotgun (WGS) entry which is preliminary data.</text>
</comment>
<sequence length="94" mass="10268">MKPTTVLMISGLLALFAVSGCSSPQYIEVRPQCTPPSQPALPVIDRGELWDSLGDARYRQLERYINGLWGYADEQAAMLDKLCVDGSATRGGLH</sequence>
<dbReference type="PROSITE" id="PS51257">
    <property type="entry name" value="PROKAR_LIPOPROTEIN"/>
    <property type="match status" value="1"/>
</dbReference>
<gene>
    <name evidence="2" type="ORF">HOP60_09815</name>
</gene>
<evidence type="ECO:0000313" key="2">
    <source>
        <dbReference type="EMBL" id="MCE8047024.1"/>
    </source>
</evidence>
<reference evidence="2 3" key="1">
    <citation type="journal article" date="2021" name="Front. Microbiol.">
        <title>Aerobic Denitrification and Heterotrophic Sulfur Oxidation in the Genus Halomonas Revealed by Six Novel Species Characterizations and Genome-Based Analysis.</title>
        <authorList>
            <person name="Wang L."/>
            <person name="Shao Z."/>
        </authorList>
    </citation>
    <scope>NUCLEOTIDE SEQUENCE [LARGE SCALE GENOMIC DNA]</scope>
    <source>
        <strain evidence="2 3">MCCC 1A05748</strain>
    </source>
</reference>
<organism evidence="2 3">
    <name type="scientific">Billgrantia desiderata</name>
    <dbReference type="NCBI Taxonomy" id="52021"/>
    <lineage>
        <taxon>Bacteria</taxon>
        <taxon>Pseudomonadati</taxon>
        <taxon>Pseudomonadota</taxon>
        <taxon>Gammaproteobacteria</taxon>
        <taxon>Oceanospirillales</taxon>
        <taxon>Halomonadaceae</taxon>
        <taxon>Billgrantia</taxon>
    </lineage>
</organism>
<name>A0ABS9B5G8_9GAMM</name>
<protein>
    <recommendedName>
        <fullName evidence="4">Lipoprotein</fullName>
    </recommendedName>
</protein>
<keyword evidence="3" id="KW-1185">Reference proteome</keyword>
<dbReference type="EMBL" id="JABFTQ010000005">
    <property type="protein sequence ID" value="MCE8047024.1"/>
    <property type="molecule type" value="Genomic_DNA"/>
</dbReference>
<feature type="chain" id="PRO_5046505292" description="Lipoprotein" evidence="1">
    <location>
        <begin position="28"/>
        <end position="94"/>
    </location>
</feature>
<evidence type="ECO:0000313" key="3">
    <source>
        <dbReference type="Proteomes" id="UP001320154"/>
    </source>
</evidence>
<evidence type="ECO:0000256" key="1">
    <source>
        <dbReference type="SAM" id="SignalP"/>
    </source>
</evidence>
<feature type="signal peptide" evidence="1">
    <location>
        <begin position="1"/>
        <end position="27"/>
    </location>
</feature>
<evidence type="ECO:0008006" key="4">
    <source>
        <dbReference type="Google" id="ProtNLM"/>
    </source>
</evidence>
<accession>A0ABS9B5G8</accession>
<dbReference type="Proteomes" id="UP001320154">
    <property type="component" value="Unassembled WGS sequence"/>
</dbReference>
<keyword evidence="1" id="KW-0732">Signal</keyword>
<dbReference type="RefSeq" id="WP_234250520.1">
    <property type="nucleotide sequence ID" value="NZ_JABFTQ010000005.1"/>
</dbReference>